<sequence length="598" mass="64377">MMSKRKILYVALAGMIFFPSFLSIAEGVKAETNGHVTTKDEVIYATLKANGDLGSIYVVNTLEIAQAGEILDYGTYSSVKNLTDIAELQQEDENVRFDAHEGKFYYQGNMVEGTVLPWDVKVTFLLDGHKVEPANMAGESGQLEINIETSENKNADSVFFENYLLQVSLMLPSTYENLEADGGMLANAGKNKQITFTVMPGHEEKLSVKAEVKDFEFQGVEIAAVPSTLPIDTSGTENMTEDMGQLSDAIRQLNEGVTDLQDGVAQLNNGASSLRDGSAQYNNGINKLSGSSPEIVNASSSIQDALKKINAGLSGDTADIDLSSLSKLPSGLLQLAEGLTEAANGLSSLQKNYSLAYGALDGAIKEIPANQLSEKEIAALYQSGADSESLDKLVASYAAAQKVKGTYANVEQAFAAVEPSLQQVDGAVREMSGALTSIANDISASLKETDLSGLSELQKGIEALSSNYHAFHSGLVSYTGGVSELSSSYAQLHSGIAQLTDGTSELNNGVGELQDGTEELYEETKDLPKQMQAEINKMIQEYDKSDFKPVSFVSPKNENVSSVQFVIKTESIKKPEKQTKQAEPEKKKGFWELLKALF</sequence>
<feature type="chain" id="PRO_5047002017" description="YhgE/Pip domain-containing protein" evidence="1">
    <location>
        <begin position="26"/>
        <end position="598"/>
    </location>
</feature>
<accession>A0ABM8YK40</accession>
<evidence type="ECO:0008006" key="4">
    <source>
        <dbReference type="Google" id="ProtNLM"/>
    </source>
</evidence>
<dbReference type="EMBL" id="CAKJTJ010000004">
    <property type="protein sequence ID" value="CAG9620289.1"/>
    <property type="molecule type" value="Genomic_DNA"/>
</dbReference>
<evidence type="ECO:0000313" key="3">
    <source>
        <dbReference type="Proteomes" id="UP000789833"/>
    </source>
</evidence>
<evidence type="ECO:0000256" key="1">
    <source>
        <dbReference type="SAM" id="SignalP"/>
    </source>
</evidence>
<keyword evidence="3" id="KW-1185">Reference proteome</keyword>
<dbReference type="Proteomes" id="UP000789833">
    <property type="component" value="Unassembled WGS sequence"/>
</dbReference>
<dbReference type="InterPro" id="IPR023908">
    <property type="entry name" value="xxxLxxG_rpt"/>
</dbReference>
<keyword evidence="1" id="KW-0732">Signal</keyword>
<gene>
    <name evidence="2" type="ORF">BACCIP111883_01057</name>
</gene>
<name>A0ABM8YK40_9BACI</name>
<dbReference type="NCBIfam" id="TIGR03057">
    <property type="entry name" value="xxxLxxG_by_4"/>
    <property type="match status" value="3"/>
</dbReference>
<feature type="signal peptide" evidence="1">
    <location>
        <begin position="1"/>
        <end position="25"/>
    </location>
</feature>
<evidence type="ECO:0000313" key="2">
    <source>
        <dbReference type="EMBL" id="CAG9620289.1"/>
    </source>
</evidence>
<dbReference type="Gene3D" id="1.10.287.950">
    <property type="entry name" value="Methyl-accepting chemotaxis protein"/>
    <property type="match status" value="1"/>
</dbReference>
<comment type="caution">
    <text evidence="2">The sequence shown here is derived from an EMBL/GenBank/DDBJ whole genome shotgun (WGS) entry which is preliminary data.</text>
</comment>
<protein>
    <recommendedName>
        <fullName evidence="4">YhgE/Pip domain-containing protein</fullName>
    </recommendedName>
</protein>
<reference evidence="2 3" key="1">
    <citation type="submission" date="2021-10" db="EMBL/GenBank/DDBJ databases">
        <authorList>
            <person name="Criscuolo A."/>
        </authorList>
    </citation>
    <scope>NUCLEOTIDE SEQUENCE [LARGE SCALE GENOMIC DNA]</scope>
    <source>
        <strain evidence="3">CIP 111883</strain>
    </source>
</reference>
<organism evidence="2 3">
    <name type="scientific">Sutcliffiella rhizosphaerae</name>
    <dbReference type="NCBI Taxonomy" id="2880967"/>
    <lineage>
        <taxon>Bacteria</taxon>
        <taxon>Bacillati</taxon>
        <taxon>Bacillota</taxon>
        <taxon>Bacilli</taxon>
        <taxon>Bacillales</taxon>
        <taxon>Bacillaceae</taxon>
        <taxon>Sutcliffiella</taxon>
    </lineage>
</organism>
<proteinExistence type="predicted"/>
<dbReference type="Gene3D" id="1.20.5.300">
    <property type="match status" value="1"/>
</dbReference>